<evidence type="ECO:0000256" key="5">
    <source>
        <dbReference type="ARBA" id="ARBA00023136"/>
    </source>
</evidence>
<protein>
    <submittedName>
        <fullName evidence="10">Tetraspanin</fullName>
    </submittedName>
</protein>
<dbReference type="InterPro" id="IPR018499">
    <property type="entry name" value="Tetraspanin/Peripherin"/>
</dbReference>
<reference evidence="10" key="1">
    <citation type="submission" date="2016-04" db="UniProtKB">
        <authorList>
            <consortium name="WormBaseParasite"/>
        </authorList>
    </citation>
    <scope>IDENTIFICATION</scope>
</reference>
<dbReference type="PANTHER" id="PTHR19282">
    <property type="entry name" value="TETRASPANIN"/>
    <property type="match status" value="1"/>
</dbReference>
<keyword evidence="3 6" id="KW-0812">Transmembrane</keyword>
<dbReference type="AlphaFoldDB" id="A0A0N4U3Q4"/>
<gene>
    <name evidence="7" type="ORF">DME_LOCUS5724</name>
</gene>
<evidence type="ECO:0000313" key="9">
    <source>
        <dbReference type="Proteomes" id="UP000274756"/>
    </source>
</evidence>
<accession>A0A0N4U3Q4</accession>
<evidence type="ECO:0000256" key="2">
    <source>
        <dbReference type="ARBA" id="ARBA00006840"/>
    </source>
</evidence>
<feature type="transmembrane region" description="Helical" evidence="6">
    <location>
        <begin position="93"/>
        <end position="119"/>
    </location>
</feature>
<dbReference type="PANTHER" id="PTHR19282:SF544">
    <property type="entry name" value="TETRASPANIN"/>
    <property type="match status" value="1"/>
</dbReference>
<proteinExistence type="inferred from homology"/>
<dbReference type="EMBL" id="UYYG01001153">
    <property type="protein sequence ID" value="VDN55751.1"/>
    <property type="molecule type" value="Genomic_DNA"/>
</dbReference>
<comment type="similarity">
    <text evidence="2">Belongs to the tetraspanin (TM4SF) family.</text>
</comment>
<organism evidence="8 10">
    <name type="scientific">Dracunculus medinensis</name>
    <name type="common">Guinea worm</name>
    <dbReference type="NCBI Taxonomy" id="318479"/>
    <lineage>
        <taxon>Eukaryota</taxon>
        <taxon>Metazoa</taxon>
        <taxon>Ecdysozoa</taxon>
        <taxon>Nematoda</taxon>
        <taxon>Chromadorea</taxon>
        <taxon>Rhabditida</taxon>
        <taxon>Spirurina</taxon>
        <taxon>Dracunculoidea</taxon>
        <taxon>Dracunculidae</taxon>
        <taxon>Dracunculus</taxon>
    </lineage>
</organism>
<dbReference type="Proteomes" id="UP000274756">
    <property type="component" value="Unassembled WGS sequence"/>
</dbReference>
<dbReference type="InterPro" id="IPR008952">
    <property type="entry name" value="Tetraspanin_EC2_sf"/>
</dbReference>
<dbReference type="STRING" id="318479.A0A0N4U3Q4"/>
<dbReference type="PRINTS" id="PR00259">
    <property type="entry name" value="TMFOUR"/>
</dbReference>
<evidence type="ECO:0000256" key="6">
    <source>
        <dbReference type="SAM" id="Phobius"/>
    </source>
</evidence>
<dbReference type="Gene3D" id="1.10.1450.10">
    <property type="entry name" value="Tetraspanin"/>
    <property type="match status" value="1"/>
</dbReference>
<evidence type="ECO:0000313" key="10">
    <source>
        <dbReference type="WBParaSite" id="DME_0000136401-mRNA-1"/>
    </source>
</evidence>
<evidence type="ECO:0000256" key="1">
    <source>
        <dbReference type="ARBA" id="ARBA00004141"/>
    </source>
</evidence>
<feature type="transmembrane region" description="Helical" evidence="6">
    <location>
        <begin position="25"/>
        <end position="48"/>
    </location>
</feature>
<dbReference type="PIRSF" id="PIRSF002419">
    <property type="entry name" value="Tetraspanin"/>
    <property type="match status" value="1"/>
</dbReference>
<dbReference type="Pfam" id="PF00335">
    <property type="entry name" value="Tetraspanin"/>
    <property type="match status" value="1"/>
</dbReference>
<comment type="subcellular location">
    <subcellularLocation>
        <location evidence="1">Membrane</location>
        <topology evidence="1">Multi-pass membrane protein</topology>
    </subcellularLocation>
</comment>
<keyword evidence="9" id="KW-1185">Reference proteome</keyword>
<feature type="transmembrane region" description="Helical" evidence="6">
    <location>
        <begin position="60"/>
        <end position="81"/>
    </location>
</feature>
<evidence type="ECO:0000256" key="3">
    <source>
        <dbReference type="ARBA" id="ARBA00022692"/>
    </source>
</evidence>
<evidence type="ECO:0000313" key="8">
    <source>
        <dbReference type="Proteomes" id="UP000038040"/>
    </source>
</evidence>
<name>A0A0N4U3Q4_DRAME</name>
<dbReference type="InterPro" id="IPR000301">
    <property type="entry name" value="Tetraspanin_animals"/>
</dbReference>
<dbReference type="Proteomes" id="UP000038040">
    <property type="component" value="Unplaced"/>
</dbReference>
<keyword evidence="5 6" id="KW-0472">Membrane</keyword>
<sequence>MSRNRRQDLDDGSCCDFNLLKIISYFFNFLFCLSALSLIGISVWSILYKWDYRILLKSNSYQLSIYLCLFIGILLFILSFFGCAATSKERSPLVFVGTLSLLALLILEGILCIFTYAYFENVGNELSVSLKVLLIRDHSMHTAVSKALEKLHLEGKCCGATSFENWRDSVWWQNVNTAALSESRRFDLAVPDFCCRTPSIDCGRRDHPSNIFYELMGTFFEVCFYAKLRRFAELRKRNRYSCGNNY</sequence>
<evidence type="ECO:0000256" key="4">
    <source>
        <dbReference type="ARBA" id="ARBA00022989"/>
    </source>
</evidence>
<dbReference type="WBParaSite" id="DME_0000136401-mRNA-1">
    <property type="protein sequence ID" value="DME_0000136401-mRNA-1"/>
    <property type="gene ID" value="DME_0000136401"/>
</dbReference>
<keyword evidence="4 6" id="KW-1133">Transmembrane helix</keyword>
<reference evidence="7 9" key="2">
    <citation type="submission" date="2018-11" db="EMBL/GenBank/DDBJ databases">
        <authorList>
            <consortium name="Pathogen Informatics"/>
        </authorList>
    </citation>
    <scope>NUCLEOTIDE SEQUENCE [LARGE SCALE GENOMIC DNA]</scope>
</reference>
<dbReference type="GO" id="GO:0005886">
    <property type="term" value="C:plasma membrane"/>
    <property type="evidence" value="ECO:0007669"/>
    <property type="project" value="TreeGrafter"/>
</dbReference>
<dbReference type="OrthoDB" id="438211at2759"/>
<evidence type="ECO:0000313" key="7">
    <source>
        <dbReference type="EMBL" id="VDN55751.1"/>
    </source>
</evidence>